<feature type="region of interest" description="Disordered" evidence="6">
    <location>
        <begin position="219"/>
        <end position="247"/>
    </location>
</feature>
<dbReference type="CDD" id="cd06170">
    <property type="entry name" value="LuxR_C_like"/>
    <property type="match status" value="1"/>
</dbReference>
<keyword evidence="10" id="KW-1185">Reference proteome</keyword>
<dbReference type="PANTHER" id="PTHR43214:SF24">
    <property type="entry name" value="TRANSCRIPTIONAL REGULATORY PROTEIN NARL-RELATED"/>
    <property type="match status" value="1"/>
</dbReference>
<feature type="domain" description="Response regulatory" evidence="8">
    <location>
        <begin position="3"/>
        <end position="118"/>
    </location>
</feature>
<dbReference type="SMART" id="SM00448">
    <property type="entry name" value="REC"/>
    <property type="match status" value="1"/>
</dbReference>
<feature type="compositionally biased region" description="Basic and acidic residues" evidence="6">
    <location>
        <begin position="219"/>
        <end position="230"/>
    </location>
</feature>
<dbReference type="InterPro" id="IPR011006">
    <property type="entry name" value="CheY-like_superfamily"/>
</dbReference>
<keyword evidence="2" id="KW-0805">Transcription regulation</keyword>
<dbReference type="InterPro" id="IPR058245">
    <property type="entry name" value="NreC/VraR/RcsB-like_REC"/>
</dbReference>
<dbReference type="Proteomes" id="UP000655044">
    <property type="component" value="Unassembled WGS sequence"/>
</dbReference>
<evidence type="ECO:0000256" key="5">
    <source>
        <dbReference type="PROSITE-ProRule" id="PRU00169"/>
    </source>
</evidence>
<dbReference type="RefSeq" id="WP_084779817.1">
    <property type="nucleotide sequence ID" value="NZ_BMQP01000009.1"/>
</dbReference>
<accession>A0A8J3RWL9</accession>
<dbReference type="InterPro" id="IPR016032">
    <property type="entry name" value="Sig_transdc_resp-reg_C-effctor"/>
</dbReference>
<evidence type="ECO:0000256" key="3">
    <source>
        <dbReference type="ARBA" id="ARBA00023125"/>
    </source>
</evidence>
<evidence type="ECO:0000313" key="10">
    <source>
        <dbReference type="Proteomes" id="UP000655044"/>
    </source>
</evidence>
<keyword evidence="4" id="KW-0804">Transcription</keyword>
<evidence type="ECO:0000256" key="2">
    <source>
        <dbReference type="ARBA" id="ARBA00023015"/>
    </source>
</evidence>
<dbReference type="CDD" id="cd17535">
    <property type="entry name" value="REC_NarL-like"/>
    <property type="match status" value="1"/>
</dbReference>
<dbReference type="PROSITE" id="PS50043">
    <property type="entry name" value="HTH_LUXR_2"/>
    <property type="match status" value="1"/>
</dbReference>
<dbReference type="AlphaFoldDB" id="A0A8J3RWL9"/>
<dbReference type="OrthoDB" id="9808843at2"/>
<evidence type="ECO:0000259" key="7">
    <source>
        <dbReference type="PROSITE" id="PS50043"/>
    </source>
</evidence>
<evidence type="ECO:0000259" key="8">
    <source>
        <dbReference type="PROSITE" id="PS50110"/>
    </source>
</evidence>
<evidence type="ECO:0000256" key="1">
    <source>
        <dbReference type="ARBA" id="ARBA00022553"/>
    </source>
</evidence>
<evidence type="ECO:0000313" key="9">
    <source>
        <dbReference type="EMBL" id="GIH84446.1"/>
    </source>
</evidence>
<dbReference type="GO" id="GO:0000160">
    <property type="term" value="P:phosphorelay signal transduction system"/>
    <property type="evidence" value="ECO:0007669"/>
    <property type="project" value="InterPro"/>
</dbReference>
<dbReference type="Pfam" id="PF00196">
    <property type="entry name" value="GerE"/>
    <property type="match status" value="1"/>
</dbReference>
<sequence>MVRVLVVDDQDLFRGGFSLILDAQPGISVVGEAAGGAEAVRKAVELRPDVVLMDIRMPGVDGVEATARICERTGARVLALTMFDLDEYVYAVLRAGASGFLLKDAHRDELVAAVRVVAAGEALLAPTVTRRLIADLVRRGGAVPRLKTRLDELTARERETLERVARGMSNAEIAAALHVSEHTVKTHVSNLLAKLGLRDRAQAVVFAYESGLVVAGVHPEEAHPGRDPLRRTRLGKLAPGDGTHSWE</sequence>
<dbReference type="Pfam" id="PF00072">
    <property type="entry name" value="Response_reg"/>
    <property type="match status" value="1"/>
</dbReference>
<organism evidence="9 10">
    <name type="scientific">Planobispora rosea</name>
    <dbReference type="NCBI Taxonomy" id="35762"/>
    <lineage>
        <taxon>Bacteria</taxon>
        <taxon>Bacillati</taxon>
        <taxon>Actinomycetota</taxon>
        <taxon>Actinomycetes</taxon>
        <taxon>Streptosporangiales</taxon>
        <taxon>Streptosporangiaceae</taxon>
        <taxon>Planobispora</taxon>
    </lineage>
</organism>
<dbReference type="InterPro" id="IPR001789">
    <property type="entry name" value="Sig_transdc_resp-reg_receiver"/>
</dbReference>
<keyword evidence="1 5" id="KW-0597">Phosphoprotein</keyword>
<dbReference type="PRINTS" id="PR00038">
    <property type="entry name" value="HTHLUXR"/>
</dbReference>
<dbReference type="SUPFAM" id="SSF52172">
    <property type="entry name" value="CheY-like"/>
    <property type="match status" value="1"/>
</dbReference>
<dbReference type="InterPro" id="IPR000792">
    <property type="entry name" value="Tscrpt_reg_LuxR_C"/>
</dbReference>
<dbReference type="PANTHER" id="PTHR43214">
    <property type="entry name" value="TWO-COMPONENT RESPONSE REGULATOR"/>
    <property type="match status" value="1"/>
</dbReference>
<dbReference type="SUPFAM" id="SSF46894">
    <property type="entry name" value="C-terminal effector domain of the bipartite response regulators"/>
    <property type="match status" value="1"/>
</dbReference>
<dbReference type="EMBL" id="BOOI01000024">
    <property type="protein sequence ID" value="GIH84446.1"/>
    <property type="molecule type" value="Genomic_DNA"/>
</dbReference>
<dbReference type="GO" id="GO:0006355">
    <property type="term" value="P:regulation of DNA-templated transcription"/>
    <property type="evidence" value="ECO:0007669"/>
    <property type="project" value="InterPro"/>
</dbReference>
<name>A0A8J3RWL9_PLARO</name>
<reference evidence="9" key="1">
    <citation type="submission" date="2021-01" db="EMBL/GenBank/DDBJ databases">
        <title>Whole genome shotgun sequence of Planobispora rosea NBRC 15558.</title>
        <authorList>
            <person name="Komaki H."/>
            <person name="Tamura T."/>
        </authorList>
    </citation>
    <scope>NUCLEOTIDE SEQUENCE</scope>
    <source>
        <strain evidence="9">NBRC 15558</strain>
    </source>
</reference>
<feature type="domain" description="HTH luxR-type" evidence="7">
    <location>
        <begin position="146"/>
        <end position="211"/>
    </location>
</feature>
<comment type="caution">
    <text evidence="9">The sequence shown here is derived from an EMBL/GenBank/DDBJ whole genome shotgun (WGS) entry which is preliminary data.</text>
</comment>
<dbReference type="PROSITE" id="PS00622">
    <property type="entry name" value="HTH_LUXR_1"/>
    <property type="match status" value="1"/>
</dbReference>
<dbReference type="Gene3D" id="3.40.50.2300">
    <property type="match status" value="1"/>
</dbReference>
<feature type="modified residue" description="4-aspartylphosphate" evidence="5">
    <location>
        <position position="54"/>
    </location>
</feature>
<evidence type="ECO:0000256" key="4">
    <source>
        <dbReference type="ARBA" id="ARBA00023163"/>
    </source>
</evidence>
<dbReference type="SMART" id="SM00421">
    <property type="entry name" value="HTH_LUXR"/>
    <property type="match status" value="1"/>
</dbReference>
<dbReference type="PROSITE" id="PS50110">
    <property type="entry name" value="RESPONSE_REGULATORY"/>
    <property type="match status" value="1"/>
</dbReference>
<dbReference type="GO" id="GO:0003677">
    <property type="term" value="F:DNA binding"/>
    <property type="evidence" value="ECO:0007669"/>
    <property type="project" value="UniProtKB-KW"/>
</dbReference>
<evidence type="ECO:0000256" key="6">
    <source>
        <dbReference type="SAM" id="MobiDB-lite"/>
    </source>
</evidence>
<dbReference type="InterPro" id="IPR039420">
    <property type="entry name" value="WalR-like"/>
</dbReference>
<keyword evidence="3 9" id="KW-0238">DNA-binding</keyword>
<protein>
    <submittedName>
        <fullName evidence="9">DNA-binding response regulator</fullName>
    </submittedName>
</protein>
<gene>
    <name evidence="9" type="ORF">Pro02_28540</name>
</gene>
<proteinExistence type="predicted"/>